<dbReference type="OrthoDB" id="277441at2"/>
<keyword evidence="2" id="KW-1185">Reference proteome</keyword>
<dbReference type="Proteomes" id="UP000326202">
    <property type="component" value="Chromosome"/>
</dbReference>
<evidence type="ECO:0000313" key="1">
    <source>
        <dbReference type="EMBL" id="QEX19605.1"/>
    </source>
</evidence>
<sequence>MSGSWMLGIAVAIVGSVAASGCARIAFYDDPKQFNSDHETGIKIYQTKPYLMVVRTGNKDTPIQGTIIYLPDMKDPVYAKAWSGIGTSNLQITLSNGILSTVGQTVDSKVPETMTAIGSMISSLASAAETGSGVYHAQGTDMGEQAKLLQTTKEDMKRQVDTARTHNLFSVNVLNAIFDPAKKSGVVRQLDDAYDLLNAPGAEAHRDEIVTLLTQAADQFDKIDLGEGGSGEAQNVRTILKNDMTVVGLILKKLTGGDQKPPAPPIVQLYEIDNSSGKLVLTPVQIPGLQ</sequence>
<reference evidence="1 2" key="1">
    <citation type="submission" date="2019-08" db="EMBL/GenBank/DDBJ databases">
        <title>Hyperibacter terrae gen. nov., sp. nov. and Hyperibacter viscosus sp. nov., two new members in the family Rhodospirillaceae isolated from the rhizosphere of Hypericum perforatum.</title>
        <authorList>
            <person name="Noviana Z."/>
        </authorList>
    </citation>
    <scope>NUCLEOTIDE SEQUENCE [LARGE SCALE GENOMIC DNA]</scope>
    <source>
        <strain evidence="1 2">R5913</strain>
    </source>
</reference>
<accession>A0A5J6MSE2</accession>
<dbReference type="AlphaFoldDB" id="A0A5J6MSE2"/>
<dbReference type="RefSeq" id="WP_151179659.1">
    <property type="nucleotide sequence ID" value="NZ_CP042906.1"/>
</dbReference>
<protein>
    <submittedName>
        <fullName evidence="1">Uncharacterized protein</fullName>
    </submittedName>
</protein>
<organism evidence="1 2">
    <name type="scientific">Hypericibacter terrae</name>
    <dbReference type="NCBI Taxonomy" id="2602015"/>
    <lineage>
        <taxon>Bacteria</taxon>
        <taxon>Pseudomonadati</taxon>
        <taxon>Pseudomonadota</taxon>
        <taxon>Alphaproteobacteria</taxon>
        <taxon>Rhodospirillales</taxon>
        <taxon>Dongiaceae</taxon>
        <taxon>Hypericibacter</taxon>
    </lineage>
</organism>
<proteinExistence type="predicted"/>
<name>A0A5J6MSE2_9PROT</name>
<dbReference type="KEGG" id="htq:FRZ44_49200"/>
<dbReference type="EMBL" id="CP042906">
    <property type="protein sequence ID" value="QEX19605.1"/>
    <property type="molecule type" value="Genomic_DNA"/>
</dbReference>
<gene>
    <name evidence="1" type="ORF">FRZ44_49200</name>
</gene>
<evidence type="ECO:0000313" key="2">
    <source>
        <dbReference type="Proteomes" id="UP000326202"/>
    </source>
</evidence>